<feature type="region of interest" description="Disordered" evidence="1">
    <location>
        <begin position="1"/>
        <end position="27"/>
    </location>
</feature>
<dbReference type="Gramene" id="ERN07382">
    <property type="protein sequence ID" value="ERN07382"/>
    <property type="gene ID" value="AMTR_s00019p00240230"/>
</dbReference>
<proteinExistence type="predicted"/>
<name>W1PBT8_AMBTC</name>
<sequence>MVGTRWGPKTESGLQSAESRQNEKNIENWPNSAVATIYLVPGQAIGTAGIEDSEAPHFDHMRSTDMDIAPKKGEFPVKREEKNLGIHSLETSLFNENDERVINWPDEQILPISMQLNLPIVVSEEMQSMNIDYTRLADVLSEVKVDALEVEQSKMTKVGENLNINTKISIGCQSENKFEITSDWVEEFGIEKVNMGGSGSIDMPDMTFLTGKDFNEGANMGFVQDVDGSYVEIKSCLPEKLSHSAGKMKNHDAEIVTIMEGEDRDRHFCSSTLKEHDERLVIADETRSASSIEEVSWPSSEGLVVGSVLPSQIALVDEYLDGLIDFAEAQSKYFTGAEVTEESLAPAMESPSFIEKKQNEDEDVFYSATSVPTLFLSPPKFQKSASFNYCSSSVEAADMIFSSPQGLDSQRMIMERTKELLDFDTQDQAMNLSSLVYKTANQFNENIDVGSDELRNMIQM</sequence>
<dbReference type="HOGENOM" id="CLU_594969_0_0_1"/>
<organism evidence="2 3">
    <name type="scientific">Amborella trichopoda</name>
    <dbReference type="NCBI Taxonomy" id="13333"/>
    <lineage>
        <taxon>Eukaryota</taxon>
        <taxon>Viridiplantae</taxon>
        <taxon>Streptophyta</taxon>
        <taxon>Embryophyta</taxon>
        <taxon>Tracheophyta</taxon>
        <taxon>Spermatophyta</taxon>
        <taxon>Magnoliopsida</taxon>
        <taxon>Amborellales</taxon>
        <taxon>Amborellaceae</taxon>
        <taxon>Amborella</taxon>
    </lineage>
</organism>
<reference evidence="3" key="1">
    <citation type="journal article" date="2013" name="Science">
        <title>The Amborella genome and the evolution of flowering plants.</title>
        <authorList>
            <consortium name="Amborella Genome Project"/>
        </authorList>
    </citation>
    <scope>NUCLEOTIDE SEQUENCE [LARGE SCALE GENOMIC DNA]</scope>
</reference>
<dbReference type="Proteomes" id="UP000017836">
    <property type="component" value="Unassembled WGS sequence"/>
</dbReference>
<dbReference type="AlphaFoldDB" id="W1PBT8"/>
<accession>W1PBT8</accession>
<evidence type="ECO:0000313" key="3">
    <source>
        <dbReference type="Proteomes" id="UP000017836"/>
    </source>
</evidence>
<evidence type="ECO:0000256" key="1">
    <source>
        <dbReference type="SAM" id="MobiDB-lite"/>
    </source>
</evidence>
<protein>
    <submittedName>
        <fullName evidence="2">Uncharacterized protein</fullName>
    </submittedName>
</protein>
<evidence type="ECO:0000313" key="2">
    <source>
        <dbReference type="EMBL" id="ERN07382.1"/>
    </source>
</evidence>
<keyword evidence="3" id="KW-1185">Reference proteome</keyword>
<dbReference type="EMBL" id="KI393807">
    <property type="protein sequence ID" value="ERN07382.1"/>
    <property type="molecule type" value="Genomic_DNA"/>
</dbReference>
<gene>
    <name evidence="2" type="ORF">AMTR_s00019p00240230</name>
</gene>